<dbReference type="Pfam" id="PF06182">
    <property type="entry name" value="ABC2_membrane_6"/>
    <property type="match status" value="1"/>
</dbReference>
<feature type="transmembrane region" description="Helical" evidence="1">
    <location>
        <begin position="124"/>
        <end position="143"/>
    </location>
</feature>
<protein>
    <recommendedName>
        <fullName evidence="4">ABC transporter permease protein</fullName>
    </recommendedName>
</protein>
<evidence type="ECO:0000313" key="3">
    <source>
        <dbReference type="Proteomes" id="UP000017800"/>
    </source>
</evidence>
<feature type="transmembrane region" description="Helical" evidence="1">
    <location>
        <begin position="30"/>
        <end position="48"/>
    </location>
</feature>
<organism evidence="2 3">
    <name type="scientific">Vibrio halioticoli NBRC 102217</name>
    <dbReference type="NCBI Taxonomy" id="1219072"/>
    <lineage>
        <taxon>Bacteria</taxon>
        <taxon>Pseudomonadati</taxon>
        <taxon>Pseudomonadota</taxon>
        <taxon>Gammaproteobacteria</taxon>
        <taxon>Vibrionales</taxon>
        <taxon>Vibrionaceae</taxon>
        <taxon>Vibrio</taxon>
    </lineage>
</organism>
<dbReference type="RefSeq" id="WP_023404373.1">
    <property type="nucleotide sequence ID" value="NZ_BAUJ01000031.1"/>
</dbReference>
<dbReference type="PANTHER" id="PTHR36832:SF1">
    <property type="entry name" value="SLR1174 PROTEIN"/>
    <property type="match status" value="1"/>
</dbReference>
<dbReference type="InterPro" id="IPR010390">
    <property type="entry name" value="ABC-2_transporter-like"/>
</dbReference>
<reference evidence="2 3" key="1">
    <citation type="submission" date="2013-11" db="EMBL/GenBank/DDBJ databases">
        <title>Whole genome shotgun sequence of Vibrio halioticoli NBRC 102217.</title>
        <authorList>
            <person name="Isaki S."/>
            <person name="Kimura A."/>
            <person name="Ohji S."/>
            <person name="Hosoyama A."/>
            <person name="Fujita N."/>
            <person name="Hashimoto M."/>
            <person name="Hosoyama Y."/>
            <person name="Yamazoe A."/>
        </authorList>
    </citation>
    <scope>NUCLEOTIDE SEQUENCE [LARGE SCALE GENOMIC DNA]</scope>
    <source>
        <strain evidence="2 3">NBRC 102217</strain>
    </source>
</reference>
<sequence length="288" mass="32054">MTSFFRSLVSSGYGYLVSAHHMIFAYKMNVLLGLFNNVVALLVQYFLWRAIFASNSGEFYGFEESQYLGFIGAVIFIKQFTTQGTDRRLAELIRTGDLVFKLTKPHGLIFQCFFEALGELSARLYGLVLITLLVLVLVGDWLWTSQLPLFGVSLVLAFIISFQISVIYGSLALWTTNAWGLYLLRRNLFPLLSGQVIALPLLRQLGASEPTNVTGELVASGSSVLYHIAIYSPFQAVYQIPANILIQMSPDSGIYSSLLIQLGWIVLLSLISSPFIQHILKSFNIQGA</sequence>
<dbReference type="eggNOG" id="COG4587">
    <property type="taxonomic scope" value="Bacteria"/>
</dbReference>
<keyword evidence="1" id="KW-0812">Transmembrane</keyword>
<evidence type="ECO:0000256" key="1">
    <source>
        <dbReference type="SAM" id="Phobius"/>
    </source>
</evidence>
<dbReference type="AlphaFoldDB" id="V5F464"/>
<name>V5F464_9VIBR</name>
<dbReference type="Proteomes" id="UP000017800">
    <property type="component" value="Unassembled WGS sequence"/>
</dbReference>
<keyword evidence="1" id="KW-1133">Transmembrane helix</keyword>
<keyword evidence="1" id="KW-0472">Membrane</keyword>
<accession>V5F464</accession>
<proteinExistence type="predicted"/>
<comment type="caution">
    <text evidence="2">The sequence shown here is derived from an EMBL/GenBank/DDBJ whole genome shotgun (WGS) entry which is preliminary data.</text>
</comment>
<evidence type="ECO:0000313" key="2">
    <source>
        <dbReference type="EMBL" id="GAD90019.1"/>
    </source>
</evidence>
<feature type="transmembrane region" description="Helical" evidence="1">
    <location>
        <begin position="258"/>
        <end position="280"/>
    </location>
</feature>
<gene>
    <name evidence="2" type="ORF">VHA01S_031_00310</name>
</gene>
<evidence type="ECO:0008006" key="4">
    <source>
        <dbReference type="Google" id="ProtNLM"/>
    </source>
</evidence>
<feature type="transmembrane region" description="Helical" evidence="1">
    <location>
        <begin position="149"/>
        <end position="175"/>
    </location>
</feature>
<dbReference type="EMBL" id="BAUJ01000031">
    <property type="protein sequence ID" value="GAD90019.1"/>
    <property type="molecule type" value="Genomic_DNA"/>
</dbReference>
<keyword evidence="3" id="KW-1185">Reference proteome</keyword>
<dbReference type="PANTHER" id="PTHR36832">
    <property type="entry name" value="SLR1174 PROTEIN-RELATED"/>
    <property type="match status" value="1"/>
</dbReference>